<comment type="similarity">
    <text evidence="2 5">Belongs to the flagella basal body rod proteins family.</text>
</comment>
<dbReference type="InterPro" id="IPR053967">
    <property type="entry name" value="LlgE_F_G-like_D1"/>
</dbReference>
<dbReference type="InterPro" id="IPR011491">
    <property type="entry name" value="FlgE_D2"/>
</dbReference>
<dbReference type="PANTHER" id="PTHR30435:SF1">
    <property type="entry name" value="FLAGELLAR HOOK PROTEIN FLGE"/>
    <property type="match status" value="1"/>
</dbReference>
<dbReference type="Gene3D" id="2.60.98.20">
    <property type="entry name" value="Flagellar hook protein FlgE"/>
    <property type="match status" value="1"/>
</dbReference>
<dbReference type="InterPro" id="IPR019776">
    <property type="entry name" value="Flagellar_basal_body_rod_CS"/>
</dbReference>
<comment type="subcellular location">
    <subcellularLocation>
        <location evidence="1 5">Bacterial flagellum basal body</location>
    </subcellularLocation>
</comment>
<dbReference type="PROSITE" id="PS00588">
    <property type="entry name" value="FLAGELLA_BB_ROD"/>
    <property type="match status" value="1"/>
</dbReference>
<dbReference type="InterPro" id="IPR001444">
    <property type="entry name" value="Flag_bb_rod_N"/>
</dbReference>
<feature type="domain" description="Flagellar basal body rod protein N-terminal" evidence="6">
    <location>
        <begin position="5"/>
        <end position="35"/>
    </location>
</feature>
<evidence type="ECO:0000259" key="8">
    <source>
        <dbReference type="Pfam" id="PF07559"/>
    </source>
</evidence>
<dbReference type="GO" id="GO:0071978">
    <property type="term" value="P:bacterial-type flagellum-dependent swarming motility"/>
    <property type="evidence" value="ECO:0007669"/>
    <property type="project" value="TreeGrafter"/>
</dbReference>
<dbReference type="Pfam" id="PF06429">
    <property type="entry name" value="Flg_bbr_C"/>
    <property type="match status" value="1"/>
</dbReference>
<evidence type="ECO:0000256" key="4">
    <source>
        <dbReference type="ARBA" id="ARBA00023143"/>
    </source>
</evidence>
<evidence type="ECO:0000256" key="3">
    <source>
        <dbReference type="ARBA" id="ARBA00019015"/>
    </source>
</evidence>
<evidence type="ECO:0000313" key="11">
    <source>
        <dbReference type="Proteomes" id="UP000242972"/>
    </source>
</evidence>
<accession>A0A2T2XGQ2</accession>
<dbReference type="GO" id="GO:0005829">
    <property type="term" value="C:cytosol"/>
    <property type="evidence" value="ECO:0007669"/>
    <property type="project" value="TreeGrafter"/>
</dbReference>
<evidence type="ECO:0000259" key="6">
    <source>
        <dbReference type="Pfam" id="PF00460"/>
    </source>
</evidence>
<evidence type="ECO:0000259" key="7">
    <source>
        <dbReference type="Pfam" id="PF06429"/>
    </source>
</evidence>
<sequence length="423" mass="42200">MSSSMYAAISGLNADQTMLSTVSENIANVNTVGYKASSVVFAQALQQTLAGASAPTASLGGINPEQEAAGSAVNVGAIAVNMGQGSLQTTGINTNLAIQGNGMFVLNGPQGTSYSRAGDFSLDANGDLVNPLGEFVQGWNATTPGTMPTLNPTTMQNVSIPQGETIAPVETSNMTLNGNLDSQTPTGAANAVTVPVTSYDSLGNGDTVVFTFTPQGSTGTATSSWTLSYTVTNGSGTTSSSTSVGTVTFGANGQLTSPSAPPTYTITLPAPAGSTATQSVTLNLAGLTGYAGQSQLQGTGNGSAAGVLENFSIGASGAIVGTFSNGLTAQIGQIALADFSNPAGLLNIGNGEWQQSPNSGVAQIGAPATGSLGSLQAGSLEGSNVNLANEFVNMIIAQQGYQANAKVISVAQQDRSTLVNMIQ</sequence>
<feature type="domain" description="Flagellar hook protein FlgE D2" evidence="8">
    <location>
        <begin position="193"/>
        <end position="296"/>
    </location>
</feature>
<evidence type="ECO:0000313" key="10">
    <source>
        <dbReference type="EMBL" id="PSR33673.1"/>
    </source>
</evidence>
<dbReference type="AlphaFoldDB" id="A0A2T2XGQ2"/>
<dbReference type="Pfam" id="PF00460">
    <property type="entry name" value="Flg_bb_rod"/>
    <property type="match status" value="1"/>
</dbReference>
<reference evidence="10 11" key="1">
    <citation type="journal article" date="2014" name="BMC Genomics">
        <title>Comparison of environmental and isolate Sulfobacillus genomes reveals diverse carbon, sulfur, nitrogen, and hydrogen metabolisms.</title>
        <authorList>
            <person name="Justice N.B."/>
            <person name="Norman A."/>
            <person name="Brown C.T."/>
            <person name="Singh A."/>
            <person name="Thomas B.C."/>
            <person name="Banfield J.F."/>
        </authorList>
    </citation>
    <scope>NUCLEOTIDE SEQUENCE [LARGE SCALE GENOMIC DNA]</scope>
    <source>
        <strain evidence="10">AMDSBA4</strain>
    </source>
</reference>
<dbReference type="NCBIfam" id="TIGR03506">
    <property type="entry name" value="FlgEFG_subfam"/>
    <property type="match status" value="1"/>
</dbReference>
<dbReference type="InterPro" id="IPR037925">
    <property type="entry name" value="FlgE/F/G-like"/>
</dbReference>
<proteinExistence type="inferred from homology"/>
<dbReference type="InterPro" id="IPR010930">
    <property type="entry name" value="Flg_bb/hook_C_dom"/>
</dbReference>
<protein>
    <recommendedName>
        <fullName evidence="3 5">Flagellar hook protein FlgE</fullName>
    </recommendedName>
</protein>
<keyword evidence="4 5" id="KW-0975">Bacterial flagellum</keyword>
<dbReference type="Proteomes" id="UP000242972">
    <property type="component" value="Unassembled WGS sequence"/>
</dbReference>
<dbReference type="SUPFAM" id="SSF117143">
    <property type="entry name" value="Flagellar hook protein flgE"/>
    <property type="match status" value="1"/>
</dbReference>
<keyword evidence="10" id="KW-0966">Cell projection</keyword>
<dbReference type="Pfam" id="PF07559">
    <property type="entry name" value="FlgE_D2"/>
    <property type="match status" value="1"/>
</dbReference>
<gene>
    <name evidence="10" type="ORF">C7B46_08680</name>
</gene>
<comment type="function">
    <text evidence="5">A flexible structure which links the flagellar filament to the drive apparatus in the basal body.</text>
</comment>
<dbReference type="GO" id="GO:0009425">
    <property type="term" value="C:bacterial-type flagellum basal body"/>
    <property type="evidence" value="ECO:0007669"/>
    <property type="project" value="UniProtKB-SubCell"/>
</dbReference>
<comment type="caution">
    <text evidence="10">The sequence shown here is derived from an EMBL/GenBank/DDBJ whole genome shotgun (WGS) entry which is preliminary data.</text>
</comment>
<feature type="domain" description="Flagellar hook protein FlgE/F/G-like D1" evidence="9">
    <location>
        <begin position="97"/>
        <end position="162"/>
    </location>
</feature>
<dbReference type="GO" id="GO:0009424">
    <property type="term" value="C:bacterial-type flagellum hook"/>
    <property type="evidence" value="ECO:0007669"/>
    <property type="project" value="TreeGrafter"/>
</dbReference>
<dbReference type="InterPro" id="IPR037058">
    <property type="entry name" value="Falgellar_hook_FlgE_sf"/>
</dbReference>
<name>A0A2T2XGQ2_9FIRM</name>
<keyword evidence="10" id="KW-0282">Flagellum</keyword>
<dbReference type="EMBL" id="PXYW01000017">
    <property type="protein sequence ID" value="PSR33673.1"/>
    <property type="molecule type" value="Genomic_DNA"/>
</dbReference>
<organism evidence="10 11">
    <name type="scientific">Sulfobacillus benefaciens</name>
    <dbReference type="NCBI Taxonomy" id="453960"/>
    <lineage>
        <taxon>Bacteria</taxon>
        <taxon>Bacillati</taxon>
        <taxon>Bacillota</taxon>
        <taxon>Clostridia</taxon>
        <taxon>Eubacteriales</taxon>
        <taxon>Clostridiales Family XVII. Incertae Sedis</taxon>
        <taxon>Sulfobacillus</taxon>
    </lineage>
</organism>
<dbReference type="PANTHER" id="PTHR30435">
    <property type="entry name" value="FLAGELLAR PROTEIN"/>
    <property type="match status" value="1"/>
</dbReference>
<evidence type="ECO:0000259" key="9">
    <source>
        <dbReference type="Pfam" id="PF22692"/>
    </source>
</evidence>
<evidence type="ECO:0000256" key="2">
    <source>
        <dbReference type="ARBA" id="ARBA00009677"/>
    </source>
</evidence>
<keyword evidence="10" id="KW-0969">Cilium</keyword>
<feature type="domain" description="Flagellar basal-body/hook protein C-terminal" evidence="7">
    <location>
        <begin position="376"/>
        <end position="421"/>
    </location>
</feature>
<dbReference type="InterPro" id="IPR020013">
    <property type="entry name" value="Flagellar_FlgE/F/G"/>
</dbReference>
<evidence type="ECO:0000256" key="1">
    <source>
        <dbReference type="ARBA" id="ARBA00004117"/>
    </source>
</evidence>
<evidence type="ECO:0000256" key="5">
    <source>
        <dbReference type="RuleBase" id="RU362116"/>
    </source>
</evidence>
<dbReference type="Pfam" id="PF22692">
    <property type="entry name" value="LlgE_F_G_D1"/>
    <property type="match status" value="1"/>
</dbReference>